<dbReference type="InterPro" id="IPR050797">
    <property type="entry name" value="Carb_Metab_Trans_Reg"/>
</dbReference>
<evidence type="ECO:0000259" key="3">
    <source>
        <dbReference type="PROSITE" id="PS50048"/>
    </source>
</evidence>
<dbReference type="PROSITE" id="PS00463">
    <property type="entry name" value="ZN2_CY6_FUNGAL_1"/>
    <property type="match status" value="1"/>
</dbReference>
<reference evidence="4" key="1">
    <citation type="journal article" date="2020" name="Stud. Mycol.">
        <title>101 Dothideomycetes genomes: a test case for predicting lifestyles and emergence of pathogens.</title>
        <authorList>
            <person name="Haridas S."/>
            <person name="Albert R."/>
            <person name="Binder M."/>
            <person name="Bloem J."/>
            <person name="Labutti K."/>
            <person name="Salamov A."/>
            <person name="Andreopoulos B."/>
            <person name="Baker S."/>
            <person name="Barry K."/>
            <person name="Bills G."/>
            <person name="Bluhm B."/>
            <person name="Cannon C."/>
            <person name="Castanera R."/>
            <person name="Culley D."/>
            <person name="Daum C."/>
            <person name="Ezra D."/>
            <person name="Gonzalez J."/>
            <person name="Henrissat B."/>
            <person name="Kuo A."/>
            <person name="Liang C."/>
            <person name="Lipzen A."/>
            <person name="Lutzoni F."/>
            <person name="Magnuson J."/>
            <person name="Mondo S."/>
            <person name="Nolan M."/>
            <person name="Ohm R."/>
            <person name="Pangilinan J."/>
            <person name="Park H.-J."/>
            <person name="Ramirez L."/>
            <person name="Alfaro M."/>
            <person name="Sun H."/>
            <person name="Tritt A."/>
            <person name="Yoshinaga Y."/>
            <person name="Zwiers L.-H."/>
            <person name="Turgeon B."/>
            <person name="Goodwin S."/>
            <person name="Spatafora J."/>
            <person name="Crous P."/>
            <person name="Grigoriev I."/>
        </authorList>
    </citation>
    <scope>NUCLEOTIDE SEQUENCE</scope>
    <source>
        <strain evidence="4">CBS 115976</strain>
    </source>
</reference>
<dbReference type="AlphaFoldDB" id="A0A6A6UFP6"/>
<dbReference type="InterPro" id="IPR036864">
    <property type="entry name" value="Zn2-C6_fun-type_DNA-bd_sf"/>
</dbReference>
<proteinExistence type="predicted"/>
<name>A0A6A6UFP6_9PEZI</name>
<dbReference type="SMART" id="SM00066">
    <property type="entry name" value="GAL4"/>
    <property type="match status" value="1"/>
</dbReference>
<feature type="domain" description="Zn(2)-C6 fungal-type" evidence="3">
    <location>
        <begin position="133"/>
        <end position="162"/>
    </location>
</feature>
<organism evidence="4 5">
    <name type="scientific">Microthyrium microscopicum</name>
    <dbReference type="NCBI Taxonomy" id="703497"/>
    <lineage>
        <taxon>Eukaryota</taxon>
        <taxon>Fungi</taxon>
        <taxon>Dikarya</taxon>
        <taxon>Ascomycota</taxon>
        <taxon>Pezizomycotina</taxon>
        <taxon>Dothideomycetes</taxon>
        <taxon>Dothideomycetes incertae sedis</taxon>
        <taxon>Microthyriales</taxon>
        <taxon>Microthyriaceae</taxon>
        <taxon>Microthyrium</taxon>
    </lineage>
</organism>
<dbReference type="OrthoDB" id="5284003at2759"/>
<dbReference type="SUPFAM" id="SSF57701">
    <property type="entry name" value="Zn2/Cys6 DNA-binding domain"/>
    <property type="match status" value="1"/>
</dbReference>
<dbReference type="Gene3D" id="4.10.240.10">
    <property type="entry name" value="Zn(2)-C6 fungal-type DNA-binding domain"/>
    <property type="match status" value="1"/>
</dbReference>
<dbReference type="PANTHER" id="PTHR31668">
    <property type="entry name" value="GLUCOSE TRANSPORT TRANSCRIPTION REGULATOR RGT1-RELATED-RELATED"/>
    <property type="match status" value="1"/>
</dbReference>
<dbReference type="EMBL" id="MU004233">
    <property type="protein sequence ID" value="KAF2671012.1"/>
    <property type="molecule type" value="Genomic_DNA"/>
</dbReference>
<dbReference type="GO" id="GO:0000981">
    <property type="term" value="F:DNA-binding transcription factor activity, RNA polymerase II-specific"/>
    <property type="evidence" value="ECO:0007669"/>
    <property type="project" value="InterPro"/>
</dbReference>
<keyword evidence="1" id="KW-0539">Nucleus</keyword>
<dbReference type="Proteomes" id="UP000799302">
    <property type="component" value="Unassembled WGS sequence"/>
</dbReference>
<gene>
    <name evidence="4" type="ORF">BT63DRAFT_438558</name>
</gene>
<evidence type="ECO:0000313" key="5">
    <source>
        <dbReference type="Proteomes" id="UP000799302"/>
    </source>
</evidence>
<feature type="region of interest" description="Disordered" evidence="2">
    <location>
        <begin position="171"/>
        <end position="193"/>
    </location>
</feature>
<protein>
    <recommendedName>
        <fullName evidence="3">Zn(2)-C6 fungal-type domain-containing protein</fullName>
    </recommendedName>
</protein>
<keyword evidence="5" id="KW-1185">Reference proteome</keyword>
<dbReference type="CDD" id="cd12148">
    <property type="entry name" value="fungal_TF_MHR"/>
    <property type="match status" value="1"/>
</dbReference>
<feature type="region of interest" description="Disordered" evidence="2">
    <location>
        <begin position="1"/>
        <end position="22"/>
    </location>
</feature>
<dbReference type="Pfam" id="PF00172">
    <property type="entry name" value="Zn_clus"/>
    <property type="match status" value="1"/>
</dbReference>
<accession>A0A6A6UFP6</accession>
<dbReference type="GO" id="GO:0008270">
    <property type="term" value="F:zinc ion binding"/>
    <property type="evidence" value="ECO:0007669"/>
    <property type="project" value="InterPro"/>
</dbReference>
<evidence type="ECO:0000256" key="1">
    <source>
        <dbReference type="ARBA" id="ARBA00023242"/>
    </source>
</evidence>
<sequence>MSPSTPSESAEDYKASAEPTSPSVLQLAQASMQNVTSHSDLYDALEPALRQLPIGSVPPDHLIMVSSMPGHQTIAPAPPHPSAMNFGDALDSLNAGTVGPTSITNAASIAASSLAATRMDRHGGGKQRRQHRACDACSKRKVKCDQGRPCSNCADVDIPCTFVRMAKRRGPPNRVAEEHRRSQAMNPQTDIGSTSVGAISNDSASFNEFTAELIAPFNVVENFVKLYFAYVYPLYPFPHENVFMGHFNDRLDRHDQKFLALLAAMVGMAALSHERAALELLQLPAQSNQQISDFVHKCVKVATDIRGTEFSSVYAAHNIYDALTSFLLGVIGWRISVHSQFRLYTGESLAILEMGGFLIEKNEEEETDVMGDQMAKRLHMSLFVETQSLSCTNQDLSPYIMKVYAPTEQQLPVNIAIDGEQDDQLGQLLDNCKTLVHVYRDSIIEPYLLSAETDRNAAIQDRLLKLKTTQNDLQASHGNFDLDMPPNVLITDQAGKQNIQTEMQKTAIHLGILSCQANLVGQMNPNECATEMADLAQNAAAFLNTVTSNHLEPQWISFVAKFKAILPVMCRMSPANDDVNAVLQQLQQFNVGVET</sequence>
<dbReference type="CDD" id="cd00067">
    <property type="entry name" value="GAL4"/>
    <property type="match status" value="1"/>
</dbReference>
<evidence type="ECO:0000256" key="2">
    <source>
        <dbReference type="SAM" id="MobiDB-lite"/>
    </source>
</evidence>
<feature type="compositionally biased region" description="Polar residues" evidence="2">
    <location>
        <begin position="183"/>
        <end position="193"/>
    </location>
</feature>
<dbReference type="InterPro" id="IPR001138">
    <property type="entry name" value="Zn2Cys6_DnaBD"/>
</dbReference>
<dbReference type="PROSITE" id="PS50048">
    <property type="entry name" value="ZN2_CY6_FUNGAL_2"/>
    <property type="match status" value="1"/>
</dbReference>
<evidence type="ECO:0000313" key="4">
    <source>
        <dbReference type="EMBL" id="KAF2671012.1"/>
    </source>
</evidence>